<dbReference type="Pfam" id="PF07987">
    <property type="entry name" value="DUF1775"/>
    <property type="match status" value="1"/>
</dbReference>
<dbReference type="InterPro" id="IPR038507">
    <property type="entry name" value="YcnI-like_sf"/>
</dbReference>
<accession>A0ABW7ZJQ3</accession>
<feature type="domain" description="YncI copper-binding" evidence="3">
    <location>
        <begin position="29"/>
        <end position="169"/>
    </location>
</feature>
<dbReference type="RefSeq" id="WP_396768988.1">
    <property type="nucleotide sequence ID" value="NZ_JBITLA010000003.1"/>
</dbReference>
<gene>
    <name evidence="4" type="ORF">ACIBP4_12335</name>
</gene>
<dbReference type="EMBL" id="JBITLE010000003">
    <property type="protein sequence ID" value="MFI7263074.1"/>
    <property type="molecule type" value="Genomic_DNA"/>
</dbReference>
<comment type="caution">
    <text evidence="4">The sequence shown here is derived from an EMBL/GenBank/DDBJ whole genome shotgun (WGS) entry which is preliminary data.</text>
</comment>
<feature type="signal peptide" evidence="2">
    <location>
        <begin position="1"/>
        <end position="28"/>
    </location>
</feature>
<keyword evidence="1" id="KW-1133">Transmembrane helix</keyword>
<proteinExistence type="predicted"/>
<evidence type="ECO:0000313" key="5">
    <source>
        <dbReference type="Proteomes" id="UP001612812"/>
    </source>
</evidence>
<reference evidence="4 5" key="1">
    <citation type="submission" date="2024-10" db="EMBL/GenBank/DDBJ databases">
        <title>The Natural Products Discovery Center: Release of the First 8490 Sequenced Strains for Exploring Actinobacteria Biosynthetic Diversity.</title>
        <authorList>
            <person name="Kalkreuter E."/>
            <person name="Kautsar S.A."/>
            <person name="Yang D."/>
            <person name="Bader C.D."/>
            <person name="Teijaro C.N."/>
            <person name="Fluegel L."/>
            <person name="Davis C.M."/>
            <person name="Simpson J.R."/>
            <person name="Lauterbach L."/>
            <person name="Steele A.D."/>
            <person name="Gui C."/>
            <person name="Meng S."/>
            <person name="Li G."/>
            <person name="Viehrig K."/>
            <person name="Ye F."/>
            <person name="Su P."/>
            <person name="Kiefer A.F."/>
            <person name="Nichols A."/>
            <person name="Cepeda A.J."/>
            <person name="Yan W."/>
            <person name="Fan B."/>
            <person name="Jiang Y."/>
            <person name="Adhikari A."/>
            <person name="Zheng C.-J."/>
            <person name="Schuster L."/>
            <person name="Cowan T.M."/>
            <person name="Smanski M.J."/>
            <person name="Chevrette M.G."/>
            <person name="De Carvalho L.P.S."/>
            <person name="Shen B."/>
        </authorList>
    </citation>
    <scope>NUCLEOTIDE SEQUENCE [LARGE SCALE GENOMIC DNA]</scope>
    <source>
        <strain evidence="4 5">NPDC049845</strain>
    </source>
</reference>
<keyword evidence="1" id="KW-0472">Membrane</keyword>
<feature type="chain" id="PRO_5046992480" evidence="2">
    <location>
        <begin position="29"/>
        <end position="231"/>
    </location>
</feature>
<protein>
    <submittedName>
        <fullName evidence="4">YcnI family protein</fullName>
    </submittedName>
</protein>
<feature type="transmembrane region" description="Helical" evidence="1">
    <location>
        <begin position="199"/>
        <end position="221"/>
    </location>
</feature>
<evidence type="ECO:0000313" key="4">
    <source>
        <dbReference type="EMBL" id="MFI7263074.1"/>
    </source>
</evidence>
<name>A0ABW7ZJQ3_9ACTN</name>
<keyword evidence="2" id="KW-0732">Signal</keyword>
<dbReference type="Proteomes" id="UP001612812">
    <property type="component" value="Unassembled WGS sequence"/>
</dbReference>
<keyword evidence="1" id="KW-0812">Transmembrane</keyword>
<dbReference type="CDD" id="cd08545">
    <property type="entry name" value="YcnI_like"/>
    <property type="match status" value="1"/>
</dbReference>
<organism evidence="4 5">
    <name type="scientific">Micromonospora maritima</name>
    <dbReference type="NCBI Taxonomy" id="986711"/>
    <lineage>
        <taxon>Bacteria</taxon>
        <taxon>Bacillati</taxon>
        <taxon>Actinomycetota</taxon>
        <taxon>Actinomycetes</taxon>
        <taxon>Micromonosporales</taxon>
        <taxon>Micromonosporaceae</taxon>
        <taxon>Micromonospora</taxon>
    </lineage>
</organism>
<sequence length="231" mass="23170">MTGRTARGIVLLLAAVAGAAVAAGPAYAHVSVSPAQAAPGTTTTLTFRVPNERAPATTVGLRLVLPASTPIDSAAVHELAGWRAAVERAEPGTGGGPVTAVTWTALTPEAAIDGDQFQEFRVSLGPLPNSGDRVVFKALQTYSDGQVARWIEEPEAGKPEPENPAVVLLLDRDAGGAVDEHGMPVAGGAAARDSAPPAAVSLAMGVAALVIAAAALLVALVNRAAATAGRR</sequence>
<evidence type="ECO:0000256" key="2">
    <source>
        <dbReference type="SAM" id="SignalP"/>
    </source>
</evidence>
<keyword evidence="5" id="KW-1185">Reference proteome</keyword>
<dbReference type="Gene3D" id="2.60.40.2230">
    <property type="entry name" value="Uncharacterised protein YcnI-like PF07987, DUF1775"/>
    <property type="match status" value="1"/>
</dbReference>
<evidence type="ECO:0000256" key="1">
    <source>
        <dbReference type="SAM" id="Phobius"/>
    </source>
</evidence>
<dbReference type="InterPro" id="IPR012533">
    <property type="entry name" value="YcnI-copper_dom"/>
</dbReference>
<evidence type="ECO:0000259" key="3">
    <source>
        <dbReference type="Pfam" id="PF07987"/>
    </source>
</evidence>